<reference evidence="1" key="1">
    <citation type="submission" date="2020-07" db="EMBL/GenBank/DDBJ databases">
        <title>Genome sequence and genetic diversity analysis of an under-domesticated orphan crop, white fonio (Digitaria exilis).</title>
        <authorList>
            <person name="Bennetzen J.L."/>
            <person name="Chen S."/>
            <person name="Ma X."/>
            <person name="Wang X."/>
            <person name="Yssel A.E.J."/>
            <person name="Chaluvadi S.R."/>
            <person name="Johnson M."/>
            <person name="Gangashetty P."/>
            <person name="Hamidou F."/>
            <person name="Sanogo M.D."/>
            <person name="Zwaenepoel A."/>
            <person name="Wallace J."/>
            <person name="Van De Peer Y."/>
            <person name="Van Deynze A."/>
        </authorList>
    </citation>
    <scope>NUCLEOTIDE SEQUENCE</scope>
    <source>
        <tissue evidence="1">Leaves</tissue>
    </source>
</reference>
<name>A0A835FR62_9POAL</name>
<protein>
    <submittedName>
        <fullName evidence="1">Uncharacterized protein</fullName>
    </submittedName>
</protein>
<sequence>MALPLDSVTRFLAARLAPELPEMAAALESADTLKLLKEHVLGLAVVVEQVGHLVDMAVADEAAEEAKDKKRVAAADESDDDRHAKIGKVECGSFQDNVWISAAGIACFYSDFLAVSAPSLLVFCNLFLGPVDRLRGKLKTYVIHMPAVTAKLSICSG</sequence>
<accession>A0A835FR62</accession>
<evidence type="ECO:0000313" key="2">
    <source>
        <dbReference type="Proteomes" id="UP000636709"/>
    </source>
</evidence>
<proteinExistence type="predicted"/>
<keyword evidence="2" id="KW-1185">Reference proteome</keyword>
<dbReference type="Proteomes" id="UP000636709">
    <property type="component" value="Unassembled WGS sequence"/>
</dbReference>
<comment type="caution">
    <text evidence="1">The sequence shown here is derived from an EMBL/GenBank/DDBJ whole genome shotgun (WGS) entry which is preliminary data.</text>
</comment>
<evidence type="ECO:0000313" key="1">
    <source>
        <dbReference type="EMBL" id="KAF8772302.1"/>
    </source>
</evidence>
<dbReference type="EMBL" id="JACEFO010000414">
    <property type="protein sequence ID" value="KAF8772302.1"/>
    <property type="molecule type" value="Genomic_DNA"/>
</dbReference>
<gene>
    <name evidence="1" type="ORF">HU200_005894</name>
</gene>
<organism evidence="1 2">
    <name type="scientific">Digitaria exilis</name>
    <dbReference type="NCBI Taxonomy" id="1010633"/>
    <lineage>
        <taxon>Eukaryota</taxon>
        <taxon>Viridiplantae</taxon>
        <taxon>Streptophyta</taxon>
        <taxon>Embryophyta</taxon>
        <taxon>Tracheophyta</taxon>
        <taxon>Spermatophyta</taxon>
        <taxon>Magnoliopsida</taxon>
        <taxon>Liliopsida</taxon>
        <taxon>Poales</taxon>
        <taxon>Poaceae</taxon>
        <taxon>PACMAD clade</taxon>
        <taxon>Panicoideae</taxon>
        <taxon>Panicodae</taxon>
        <taxon>Paniceae</taxon>
        <taxon>Anthephorinae</taxon>
        <taxon>Digitaria</taxon>
    </lineage>
</organism>
<dbReference type="AlphaFoldDB" id="A0A835FR62"/>